<dbReference type="Gene3D" id="3.60.21.10">
    <property type="match status" value="1"/>
</dbReference>
<accession>A0A6B0GTB7</accession>
<dbReference type="InterPro" id="IPR000979">
    <property type="entry name" value="Phosphodiesterase_MJ0936/Vps29"/>
</dbReference>
<comment type="cofactor">
    <cofactor evidence="1">
        <name>a divalent metal cation</name>
        <dbReference type="ChEBI" id="CHEBI:60240"/>
    </cofactor>
</comment>
<dbReference type="AlphaFoldDB" id="A0A6B0GTB7"/>
<comment type="caution">
    <text evidence="3">The sequence shown here is derived from an EMBL/GenBank/DDBJ whole genome shotgun (WGS) entry which is preliminary data.</text>
</comment>
<sequence length="236" mass="25638">MRIGLVSDLHANAVAFTAVREALADAGPLDGLVCAGDVVGYNPFPSECVEALRSGAAAREVGADRTDVVQGNHDRAVESPERYRHNEMAFAGLRCARERLDDEQLAWLADLPVETHLADGRVRVVHDHPTDRDRYVRPPEFGALAPHLGDETVLVLGHTHVQHAEWVEDTLVVNPGSVGQPRDGDPRAAFAVLDLPDEGHPSVTEHRVAYDVERVRAAVDAAGLPERTGRRLARGE</sequence>
<dbReference type="EMBL" id="WSZK01000046">
    <property type="protein sequence ID" value="MWG36929.1"/>
    <property type="molecule type" value="Genomic_DNA"/>
</dbReference>
<comment type="similarity">
    <text evidence="1">Belongs to the metallophosphoesterase superfamily. YfcE family.</text>
</comment>
<dbReference type="InterPro" id="IPR024654">
    <property type="entry name" value="Calcineurin-like_PHP_lpxH"/>
</dbReference>
<dbReference type="PIRSF" id="PIRSF000883">
    <property type="entry name" value="Pesterase_MJ0912"/>
    <property type="match status" value="1"/>
</dbReference>
<dbReference type="PANTHER" id="PTHR42850:SF2">
    <property type="entry name" value="BLL5683 PROTEIN"/>
    <property type="match status" value="1"/>
</dbReference>
<dbReference type="GO" id="GO:0016791">
    <property type="term" value="F:phosphatase activity"/>
    <property type="evidence" value="ECO:0007669"/>
    <property type="project" value="TreeGrafter"/>
</dbReference>
<dbReference type="InterPro" id="IPR050126">
    <property type="entry name" value="Ap4A_hydrolase"/>
</dbReference>
<dbReference type="GO" id="GO:0046872">
    <property type="term" value="F:metal ion binding"/>
    <property type="evidence" value="ECO:0007669"/>
    <property type="project" value="UniProtKB-KW"/>
</dbReference>
<dbReference type="PANTHER" id="PTHR42850">
    <property type="entry name" value="METALLOPHOSPHOESTERASE"/>
    <property type="match status" value="1"/>
</dbReference>
<evidence type="ECO:0000313" key="4">
    <source>
        <dbReference type="Proteomes" id="UP000451471"/>
    </source>
</evidence>
<dbReference type="GO" id="GO:0005737">
    <property type="term" value="C:cytoplasm"/>
    <property type="evidence" value="ECO:0007669"/>
    <property type="project" value="TreeGrafter"/>
</dbReference>
<protein>
    <recommendedName>
        <fullName evidence="1">Phosphoesterase</fullName>
        <ecNumber evidence="1">3.1.4.-</ecNumber>
    </recommendedName>
</protein>
<dbReference type="EC" id="3.1.4.-" evidence="1"/>
<dbReference type="RefSeq" id="WP_158206570.1">
    <property type="nucleotide sequence ID" value="NZ_WSZK01000046.1"/>
</dbReference>
<dbReference type="Pfam" id="PF12850">
    <property type="entry name" value="Metallophos_2"/>
    <property type="match status" value="1"/>
</dbReference>
<proteinExistence type="inferred from homology"/>
<name>A0A6B0GTB7_9EURY</name>
<dbReference type="NCBIfam" id="TIGR00040">
    <property type="entry name" value="yfcE"/>
    <property type="match status" value="1"/>
</dbReference>
<gene>
    <name evidence="3" type="ORF">GQS65_20990</name>
</gene>
<dbReference type="Proteomes" id="UP000451471">
    <property type="component" value="Unassembled WGS sequence"/>
</dbReference>
<keyword evidence="1" id="KW-0479">Metal-binding</keyword>
<reference evidence="3 4" key="1">
    <citation type="submission" date="2019-12" db="EMBL/GenBank/DDBJ databases">
        <title>Halocatena pleomorpha gen. nov. sp. nov., an extremely halophilic archaeon of family Halobacteriaceae isolated from saltpan soil.</title>
        <authorList>
            <person name="Pal Y."/>
            <person name="Verma A."/>
            <person name="Krishnamurthi S."/>
            <person name="Kumar P."/>
        </authorList>
    </citation>
    <scope>NUCLEOTIDE SEQUENCE [LARGE SCALE GENOMIC DNA]</scope>
    <source>
        <strain evidence="3 4">JCM 16495</strain>
    </source>
</reference>
<evidence type="ECO:0000256" key="1">
    <source>
        <dbReference type="RuleBase" id="RU362039"/>
    </source>
</evidence>
<dbReference type="InterPro" id="IPR029052">
    <property type="entry name" value="Metallo-depent_PP-like"/>
</dbReference>
<keyword evidence="4" id="KW-1185">Reference proteome</keyword>
<dbReference type="OrthoDB" id="9937at2157"/>
<dbReference type="SUPFAM" id="SSF56300">
    <property type="entry name" value="Metallo-dependent phosphatases"/>
    <property type="match status" value="1"/>
</dbReference>
<evidence type="ECO:0000259" key="2">
    <source>
        <dbReference type="Pfam" id="PF12850"/>
    </source>
</evidence>
<evidence type="ECO:0000313" key="3">
    <source>
        <dbReference type="EMBL" id="MWG36929.1"/>
    </source>
</evidence>
<organism evidence="3 4">
    <name type="scientific">Halomarina oriensis</name>
    <dbReference type="NCBI Taxonomy" id="671145"/>
    <lineage>
        <taxon>Archaea</taxon>
        <taxon>Methanobacteriati</taxon>
        <taxon>Methanobacteriota</taxon>
        <taxon>Stenosarchaea group</taxon>
        <taxon>Halobacteria</taxon>
        <taxon>Halobacteriales</taxon>
        <taxon>Natronomonadaceae</taxon>
        <taxon>Halomarina</taxon>
    </lineage>
</organism>
<dbReference type="InterPro" id="IPR011152">
    <property type="entry name" value="Pesterase_MJ0912"/>
</dbReference>
<feature type="domain" description="Calcineurin-like phosphoesterase" evidence="2">
    <location>
        <begin position="1"/>
        <end position="196"/>
    </location>
</feature>